<dbReference type="AlphaFoldDB" id="A0A645H086"/>
<accession>A0A645H086</accession>
<feature type="transmembrane region" description="Helical" evidence="5">
    <location>
        <begin position="36"/>
        <end position="56"/>
    </location>
</feature>
<evidence type="ECO:0000256" key="5">
    <source>
        <dbReference type="SAM" id="Phobius"/>
    </source>
</evidence>
<comment type="caution">
    <text evidence="7">The sequence shown here is derived from an EMBL/GenBank/DDBJ whole genome shotgun (WGS) entry which is preliminary data.</text>
</comment>
<organism evidence="7">
    <name type="scientific">bioreactor metagenome</name>
    <dbReference type="NCBI Taxonomy" id="1076179"/>
    <lineage>
        <taxon>unclassified sequences</taxon>
        <taxon>metagenomes</taxon>
        <taxon>ecological metagenomes</taxon>
    </lineage>
</organism>
<keyword evidence="4 5" id="KW-0472">Membrane</keyword>
<evidence type="ECO:0000256" key="4">
    <source>
        <dbReference type="ARBA" id="ARBA00023136"/>
    </source>
</evidence>
<evidence type="ECO:0000256" key="2">
    <source>
        <dbReference type="ARBA" id="ARBA00022692"/>
    </source>
</evidence>
<evidence type="ECO:0000259" key="6">
    <source>
        <dbReference type="Pfam" id="PF04138"/>
    </source>
</evidence>
<dbReference type="EMBL" id="VSSQ01079914">
    <property type="protein sequence ID" value="MPN29293.1"/>
    <property type="molecule type" value="Genomic_DNA"/>
</dbReference>
<name>A0A645H086_9ZZZZ</name>
<keyword evidence="3 5" id="KW-1133">Transmembrane helix</keyword>
<dbReference type="GO" id="GO:0000271">
    <property type="term" value="P:polysaccharide biosynthetic process"/>
    <property type="evidence" value="ECO:0007669"/>
    <property type="project" value="InterPro"/>
</dbReference>
<keyword evidence="2 5" id="KW-0812">Transmembrane</keyword>
<dbReference type="GO" id="GO:0016020">
    <property type="term" value="C:membrane"/>
    <property type="evidence" value="ECO:0007669"/>
    <property type="project" value="UniProtKB-SubCell"/>
</dbReference>
<feature type="domain" description="GtrA/DPMS transmembrane" evidence="6">
    <location>
        <begin position="6"/>
        <end position="62"/>
    </location>
</feature>
<comment type="subcellular location">
    <subcellularLocation>
        <location evidence="1">Membrane</location>
        <topology evidence="1">Multi-pass membrane protein</topology>
    </subcellularLocation>
</comment>
<protein>
    <recommendedName>
        <fullName evidence="6">GtrA/DPMS transmembrane domain-containing protein</fullName>
    </recommendedName>
</protein>
<sequence length="78" mass="9039">MKKFRLAEFVKFNIVYLFALGANMLILYVAVERLAFNPRLGQLIVLPIVTLLSYFGHKYWSFHSTKPATDSEAQKSER</sequence>
<evidence type="ECO:0000313" key="7">
    <source>
        <dbReference type="EMBL" id="MPN29293.1"/>
    </source>
</evidence>
<dbReference type="InterPro" id="IPR007267">
    <property type="entry name" value="GtrA_DPMS_TM"/>
</dbReference>
<reference evidence="7" key="1">
    <citation type="submission" date="2019-08" db="EMBL/GenBank/DDBJ databases">
        <authorList>
            <person name="Kucharzyk K."/>
            <person name="Murdoch R.W."/>
            <person name="Higgins S."/>
            <person name="Loffler F."/>
        </authorList>
    </citation>
    <scope>NUCLEOTIDE SEQUENCE</scope>
</reference>
<evidence type="ECO:0000256" key="3">
    <source>
        <dbReference type="ARBA" id="ARBA00022989"/>
    </source>
</evidence>
<dbReference type="Pfam" id="PF04138">
    <property type="entry name" value="GtrA_DPMS_TM"/>
    <property type="match status" value="1"/>
</dbReference>
<proteinExistence type="predicted"/>
<evidence type="ECO:0000256" key="1">
    <source>
        <dbReference type="ARBA" id="ARBA00004141"/>
    </source>
</evidence>
<gene>
    <name evidence="7" type="ORF">SDC9_176745</name>
</gene>
<feature type="transmembrane region" description="Helical" evidence="5">
    <location>
        <begin position="12"/>
        <end position="30"/>
    </location>
</feature>